<feature type="transmembrane region" description="Helical" evidence="4">
    <location>
        <begin position="150"/>
        <end position="173"/>
    </location>
</feature>
<dbReference type="AlphaFoldDB" id="D3UIG0"/>
<evidence type="ECO:0000313" key="6">
    <source>
        <dbReference type="Proteomes" id="UP000001522"/>
    </source>
</evidence>
<feature type="transmembrane region" description="Helical" evidence="4">
    <location>
        <begin position="57"/>
        <end position="75"/>
    </location>
</feature>
<dbReference type="PROSITE" id="PS00599">
    <property type="entry name" value="AA_TRANSFER_CLASS_2"/>
    <property type="match status" value="1"/>
</dbReference>
<dbReference type="InterPro" id="IPR036259">
    <property type="entry name" value="MFS_trans_sf"/>
</dbReference>
<keyword evidence="3 4" id="KW-0472">Membrane</keyword>
<feature type="transmembrane region" description="Helical" evidence="4">
    <location>
        <begin position="280"/>
        <end position="299"/>
    </location>
</feature>
<feature type="transmembrane region" description="Helical" evidence="4">
    <location>
        <begin position="397"/>
        <end position="420"/>
    </location>
</feature>
<feature type="transmembrane region" description="Helical" evidence="4">
    <location>
        <begin position="241"/>
        <end position="260"/>
    </location>
</feature>
<evidence type="ECO:0000256" key="3">
    <source>
        <dbReference type="ARBA" id="ARBA00023136"/>
    </source>
</evidence>
<keyword evidence="2 4" id="KW-1133">Transmembrane helix</keyword>
<dbReference type="HOGENOM" id="CLU_027240_1_0_7"/>
<dbReference type="Proteomes" id="UP000001522">
    <property type="component" value="Chromosome"/>
</dbReference>
<feature type="transmembrane region" description="Helical" evidence="4">
    <location>
        <begin position="87"/>
        <end position="106"/>
    </location>
</feature>
<reference evidence="5 6" key="1">
    <citation type="journal article" date="2010" name="BMC Genomics">
        <title>Comparative genomics and proteomics of Helicobacter mustelae, an ulcerogenic and carcinogenic gastric pathogen.</title>
        <authorList>
            <person name="O'Toole P.W."/>
            <person name="Snelling W.J."/>
            <person name="Canchaya C."/>
            <person name="Forde B.M."/>
            <person name="Hardie K.R."/>
            <person name="Josenhans C."/>
            <person name="Graham R.L.J."/>
            <person name="McMullan G."/>
            <person name="Parkhill J."/>
            <person name="Belda E."/>
            <person name="Bentley S.D."/>
        </authorList>
    </citation>
    <scope>NUCLEOTIDE SEQUENCE [LARGE SCALE GENOMIC DNA]</scope>
    <source>
        <strain evidence="6">ATCC 43772 / LMG 18044 / NCTC 12198 / 12198</strain>
    </source>
</reference>
<proteinExistence type="predicted"/>
<accession>D3UIG0</accession>
<keyword evidence="1 4" id="KW-0812">Transmembrane</keyword>
<gene>
    <name evidence="5" type="ordered locus">HMU10260</name>
</gene>
<dbReference type="PANTHER" id="PTHR43596">
    <property type="entry name" value="ADP,ATP CARRIER PROTEIN"/>
    <property type="match status" value="1"/>
</dbReference>
<dbReference type="InterPro" id="IPR001917">
    <property type="entry name" value="Aminotrans_II_pyridoxalP_BS"/>
</dbReference>
<dbReference type="KEGG" id="hms:HMU10260"/>
<evidence type="ECO:0000256" key="4">
    <source>
        <dbReference type="SAM" id="Phobius"/>
    </source>
</evidence>
<organism evidence="5 6">
    <name type="scientific">Helicobacter mustelae (strain ATCC 43772 / CCUG 25715 / CIP 103759 / LMG 18044 / NCTC 12198 / R85-136P)</name>
    <name type="common">Campylobacter mustelae</name>
    <dbReference type="NCBI Taxonomy" id="679897"/>
    <lineage>
        <taxon>Bacteria</taxon>
        <taxon>Pseudomonadati</taxon>
        <taxon>Campylobacterota</taxon>
        <taxon>Epsilonproteobacteria</taxon>
        <taxon>Campylobacterales</taxon>
        <taxon>Helicobacteraceae</taxon>
        <taxon>Helicobacter</taxon>
    </lineage>
</organism>
<dbReference type="Gene3D" id="1.20.1250.20">
    <property type="entry name" value="MFS general substrate transporter like domains"/>
    <property type="match status" value="1"/>
</dbReference>
<dbReference type="GO" id="GO:0022857">
    <property type="term" value="F:transmembrane transporter activity"/>
    <property type="evidence" value="ECO:0007669"/>
    <property type="project" value="InterPro"/>
</dbReference>
<feature type="transmembrane region" description="Helical" evidence="4">
    <location>
        <begin position="20"/>
        <end position="37"/>
    </location>
</feature>
<keyword evidence="6" id="KW-1185">Reference proteome</keyword>
<feature type="transmembrane region" description="Helical" evidence="4">
    <location>
        <begin position="311"/>
        <end position="334"/>
    </location>
</feature>
<dbReference type="SUPFAM" id="SSF103473">
    <property type="entry name" value="MFS general substrate transporter"/>
    <property type="match status" value="1"/>
</dbReference>
<dbReference type="PANTHER" id="PTHR43596:SF1">
    <property type="entry name" value="ADP,ATP CARRIER PROTEIN"/>
    <property type="match status" value="1"/>
</dbReference>
<evidence type="ECO:0000256" key="1">
    <source>
        <dbReference type="ARBA" id="ARBA00022692"/>
    </source>
</evidence>
<protein>
    <submittedName>
        <fullName evidence="5">Putative MFS-family protein</fullName>
    </submittedName>
</protein>
<evidence type="ECO:0000313" key="5">
    <source>
        <dbReference type="EMBL" id="CBG40283.1"/>
    </source>
</evidence>
<dbReference type="Pfam" id="PF07690">
    <property type="entry name" value="MFS_1"/>
    <property type="match status" value="1"/>
</dbReference>
<dbReference type="eggNOG" id="COG3202">
    <property type="taxonomic scope" value="Bacteria"/>
</dbReference>
<feature type="transmembrane region" description="Helical" evidence="4">
    <location>
        <begin position="118"/>
        <end position="138"/>
    </location>
</feature>
<sequence>MQKIQNFKIFHLKPGEWKLLVMATSFIFLLFFSYAILRPIRDSLGLSGGSMELKWLFFGTFIATVVGSILAMVLSTRIQRKHYVNGIFLFFITNLVGFFIAFRIWPHESEEFLWLSRIFFIWVSIFNLFIISSAWSLMADVFTKDCSQRLFGIISAGASLGSVLGASSVSLLATHLGNNTLLLLSVILLSLSLLCKDGLIKSAYALLENKEERAQFSKHFSQSIGSKNPFIGFSLIIRSPYLLGILAFILLLTSVSTFLYMEQARIVRELFVTREQRAAAFANIDLIVQIVSFLIQIFFTATLAKSFGIKGVLGILGFVVGMGFIVLIFTHPAFFPMVVIMSIRRIGEYAFIKPGREMLFVPLDSDSKYKVKSFLDTVVYRGGDALSAQVEGMLSKIGISAALGFGAFLAFAWGALGIYLGKKYEKVHEFSQES</sequence>
<dbReference type="GO" id="GO:0016740">
    <property type="term" value="F:transferase activity"/>
    <property type="evidence" value="ECO:0007669"/>
    <property type="project" value="InterPro"/>
</dbReference>
<dbReference type="InterPro" id="IPR011701">
    <property type="entry name" value="MFS"/>
</dbReference>
<evidence type="ECO:0000256" key="2">
    <source>
        <dbReference type="ARBA" id="ARBA00022989"/>
    </source>
</evidence>
<dbReference type="RefSeq" id="WP_013023355.1">
    <property type="nucleotide sequence ID" value="NC_013949.1"/>
</dbReference>
<name>D3UIG0_HELM1</name>
<dbReference type="EMBL" id="FN555004">
    <property type="protein sequence ID" value="CBG40283.1"/>
    <property type="molecule type" value="Genomic_DNA"/>
</dbReference>
<dbReference type="CDD" id="cd06174">
    <property type="entry name" value="MFS"/>
    <property type="match status" value="1"/>
</dbReference>